<proteinExistence type="inferred from homology"/>
<keyword evidence="6 7" id="KW-0975">Bacterial flagellum</keyword>
<dbReference type="InterPro" id="IPR002371">
    <property type="entry name" value="FlgK"/>
</dbReference>
<evidence type="ECO:0000256" key="2">
    <source>
        <dbReference type="ARBA" id="ARBA00004613"/>
    </source>
</evidence>
<gene>
    <name evidence="7 11" type="primary">flgK</name>
    <name evidence="11" type="ORF">C0186_01765</name>
</gene>
<comment type="similarity">
    <text evidence="3 7">Belongs to the flagella basal body rod proteins family.</text>
</comment>
<dbReference type="InterPro" id="IPR053927">
    <property type="entry name" value="FlgK_helical"/>
</dbReference>
<dbReference type="GO" id="GO:0005198">
    <property type="term" value="F:structural molecule activity"/>
    <property type="evidence" value="ECO:0007669"/>
    <property type="project" value="UniProtKB-UniRule"/>
</dbReference>
<keyword evidence="11" id="KW-0282">Flagellum</keyword>
<organism evidence="11 12">
    <name type="scientific">Thermodesulfovibrio aggregans</name>
    <dbReference type="NCBI Taxonomy" id="86166"/>
    <lineage>
        <taxon>Bacteria</taxon>
        <taxon>Pseudomonadati</taxon>
        <taxon>Nitrospirota</taxon>
        <taxon>Thermodesulfovibrionia</taxon>
        <taxon>Thermodesulfovibrionales</taxon>
        <taxon>Thermodesulfovibrionaceae</taxon>
        <taxon>Thermodesulfovibrio</taxon>
    </lineage>
</organism>
<sequence length="545" mass="60968">MALTALFDIGKTGVLTYQKALEVVSHNISNAATEGYTRQDVIFQNMPSGVISAQGVSGRGVKISDIRRMYDSFIELQLKTESCRLAYWNVVQNGMLRLENIFNDASDVALSNVINDFFNTWQELSQNPQGTTERSLLIDKANYLVQRMNTSYKSLIDERYEIYQDSKSLVDQINQYIDQINELNEKIAASPGALDAKDQRENLLKQLNDIVNITYFEDNAGRYSILVGGMPLVDGGKVYHMSVGLDSNQNMQFKVETASGSIDATELIHGGKLKAEIDLRDSVIPEYMNRLNMFVFDFTEAINAQHRKGYGLDGSTGENFFSSLYDLNINSGSIGNLIFKINNVNQSTYHEYRVQYDGTNWTVTDTTNSLPVTPAITSWTEGTDTYYKLSFNDMEITIKNPSNPLDFNFQIKANTALYFSVAITDINKIAAAGSDPTSSSGPMDNTNARAIYSLLDAPVIGNAKPVDFYRSIVSEIGVYSSSAQTQKNFQDALVQEMQKRRQDISGVSLDEEAVNLVKYQKMYEASARVIRVADEILSTLFDMVR</sequence>
<reference evidence="11 12" key="1">
    <citation type="submission" date="2018-01" db="EMBL/GenBank/DDBJ databases">
        <title>Metagenomic assembled genomes from two thermal pools in the Uzon Caldera, Kamchatka, Russia.</title>
        <authorList>
            <person name="Wilkins L."/>
            <person name="Ettinger C."/>
        </authorList>
    </citation>
    <scope>NUCLEOTIDE SEQUENCE [LARGE SCALE GENOMIC DNA]</scope>
    <source>
        <strain evidence="11">ZAV-04</strain>
    </source>
</reference>
<dbReference type="PANTHER" id="PTHR30033">
    <property type="entry name" value="FLAGELLAR HOOK-ASSOCIATED PROTEIN 1"/>
    <property type="match status" value="1"/>
</dbReference>
<evidence type="ECO:0000259" key="9">
    <source>
        <dbReference type="Pfam" id="PF21158"/>
    </source>
</evidence>
<evidence type="ECO:0000259" key="8">
    <source>
        <dbReference type="Pfam" id="PF06429"/>
    </source>
</evidence>
<name>A0A2J6WPI8_9BACT</name>
<feature type="domain" description="Flagellar hook-associated protein 1 D2-like" evidence="9">
    <location>
        <begin position="330"/>
        <end position="412"/>
    </location>
</feature>
<dbReference type="AlphaFoldDB" id="A0A2J6WPI8"/>
<dbReference type="GO" id="GO:0044780">
    <property type="term" value="P:bacterial-type flagellum assembly"/>
    <property type="evidence" value="ECO:0007669"/>
    <property type="project" value="InterPro"/>
</dbReference>
<dbReference type="GO" id="GO:0005576">
    <property type="term" value="C:extracellular region"/>
    <property type="evidence" value="ECO:0007669"/>
    <property type="project" value="UniProtKB-SubCell"/>
</dbReference>
<evidence type="ECO:0000256" key="6">
    <source>
        <dbReference type="ARBA" id="ARBA00023143"/>
    </source>
</evidence>
<dbReference type="InterPro" id="IPR049119">
    <property type="entry name" value="FlgK_D2-like"/>
</dbReference>
<evidence type="ECO:0000256" key="1">
    <source>
        <dbReference type="ARBA" id="ARBA00004365"/>
    </source>
</evidence>
<dbReference type="Pfam" id="PF22638">
    <property type="entry name" value="FlgK_D1"/>
    <property type="match status" value="1"/>
</dbReference>
<evidence type="ECO:0000313" key="11">
    <source>
        <dbReference type="EMBL" id="PMP72288.1"/>
    </source>
</evidence>
<evidence type="ECO:0000313" key="12">
    <source>
        <dbReference type="Proteomes" id="UP000242288"/>
    </source>
</evidence>
<feature type="domain" description="Flagellar basal-body/hook protein C-terminal" evidence="8">
    <location>
        <begin position="504"/>
        <end position="541"/>
    </location>
</feature>
<dbReference type="SUPFAM" id="SSF64518">
    <property type="entry name" value="Phase 1 flagellin"/>
    <property type="match status" value="1"/>
</dbReference>
<comment type="subcellular location">
    <subcellularLocation>
        <location evidence="1 7">Bacterial flagellum</location>
    </subcellularLocation>
    <subcellularLocation>
        <location evidence="2 7">Secreted</location>
    </subcellularLocation>
</comment>
<keyword evidence="5 7" id="KW-0964">Secreted</keyword>
<dbReference type="NCBIfam" id="TIGR02492">
    <property type="entry name" value="flgK_ends"/>
    <property type="match status" value="1"/>
</dbReference>
<dbReference type="EMBL" id="PNIO01000011">
    <property type="protein sequence ID" value="PMP72288.1"/>
    <property type="molecule type" value="Genomic_DNA"/>
</dbReference>
<accession>A0A2J6WPI8</accession>
<keyword evidence="11" id="KW-0966">Cell projection</keyword>
<evidence type="ECO:0000259" key="10">
    <source>
        <dbReference type="Pfam" id="PF22638"/>
    </source>
</evidence>
<evidence type="ECO:0000256" key="7">
    <source>
        <dbReference type="RuleBase" id="RU362065"/>
    </source>
</evidence>
<dbReference type="Pfam" id="PF06429">
    <property type="entry name" value="Flg_bbr_C"/>
    <property type="match status" value="1"/>
</dbReference>
<evidence type="ECO:0000256" key="4">
    <source>
        <dbReference type="ARBA" id="ARBA00016244"/>
    </source>
</evidence>
<dbReference type="PRINTS" id="PR01005">
    <property type="entry name" value="FLGHOOKAP1"/>
</dbReference>
<feature type="domain" description="Flagellar hook-associated protein FlgK helical" evidence="10">
    <location>
        <begin position="97"/>
        <end position="321"/>
    </location>
</feature>
<protein>
    <recommendedName>
        <fullName evidence="4 7">Flagellar hook-associated protein 1</fullName>
        <shortName evidence="7">HAP1</shortName>
    </recommendedName>
</protein>
<evidence type="ECO:0000256" key="3">
    <source>
        <dbReference type="ARBA" id="ARBA00009677"/>
    </source>
</evidence>
<dbReference type="Pfam" id="PF21158">
    <property type="entry name" value="flgK_1st_1"/>
    <property type="match status" value="1"/>
</dbReference>
<keyword evidence="11" id="KW-0969">Cilium</keyword>
<comment type="caution">
    <text evidence="11">The sequence shown here is derived from an EMBL/GenBank/DDBJ whole genome shotgun (WGS) entry which is preliminary data.</text>
</comment>
<dbReference type="PANTHER" id="PTHR30033:SF1">
    <property type="entry name" value="FLAGELLAR HOOK-ASSOCIATED PROTEIN 1"/>
    <property type="match status" value="1"/>
</dbReference>
<dbReference type="Proteomes" id="UP000242288">
    <property type="component" value="Unassembled WGS sequence"/>
</dbReference>
<dbReference type="InterPro" id="IPR010930">
    <property type="entry name" value="Flg_bb/hook_C_dom"/>
</dbReference>
<evidence type="ECO:0000256" key="5">
    <source>
        <dbReference type="ARBA" id="ARBA00022525"/>
    </source>
</evidence>
<dbReference type="GO" id="GO:0009424">
    <property type="term" value="C:bacterial-type flagellum hook"/>
    <property type="evidence" value="ECO:0007669"/>
    <property type="project" value="UniProtKB-UniRule"/>
</dbReference>